<proteinExistence type="predicted"/>
<name>A0ACC1JPZ5_9FUNG</name>
<evidence type="ECO:0000313" key="1">
    <source>
        <dbReference type="EMBL" id="KAJ2764793.1"/>
    </source>
</evidence>
<protein>
    <submittedName>
        <fullName evidence="1">Peroxisome assembly protein (Peroxin-2)</fullName>
    </submittedName>
</protein>
<sequence>MGPNEQALPQSGQRWEPAWAAAQARIRARRGDGVVVPRNSRVSKLDAELLDDEVAEMLREPVAGALALVRPGLADRYRLEIDTAIRALLFWLSVGSAERRATYGQGLQNLRYARTGRLGLRVHLLGALSIGGAYAWARMVGAMSLRGWADAPRSSARARLWRLAQRVERLFRVAAVLNFVAFLATGQFRSVVERALGLRLVYARPQLTHSVSFEFLNRQLVWHAFTEFVMFALPLVNPARARAWVVRRARRAVGLPAVPVDAALSALPDDACAICFAAAAAATADAAESCAAVNPYAAACGHRYCYVCIKTRMLVEGDECACLRCGAKVEGVRRFAELVAKEESQ</sequence>
<evidence type="ECO:0000313" key="2">
    <source>
        <dbReference type="Proteomes" id="UP001140234"/>
    </source>
</evidence>
<keyword evidence="2" id="KW-1185">Reference proteome</keyword>
<dbReference type="Proteomes" id="UP001140234">
    <property type="component" value="Unassembled WGS sequence"/>
</dbReference>
<dbReference type="EMBL" id="JANBUJ010002225">
    <property type="protein sequence ID" value="KAJ2764793.1"/>
    <property type="molecule type" value="Genomic_DNA"/>
</dbReference>
<comment type="caution">
    <text evidence="1">The sequence shown here is derived from an EMBL/GenBank/DDBJ whole genome shotgun (WGS) entry which is preliminary data.</text>
</comment>
<organism evidence="1 2">
    <name type="scientific">Coemansia nantahalensis</name>
    <dbReference type="NCBI Taxonomy" id="2789366"/>
    <lineage>
        <taxon>Eukaryota</taxon>
        <taxon>Fungi</taxon>
        <taxon>Fungi incertae sedis</taxon>
        <taxon>Zoopagomycota</taxon>
        <taxon>Kickxellomycotina</taxon>
        <taxon>Kickxellomycetes</taxon>
        <taxon>Kickxellales</taxon>
        <taxon>Kickxellaceae</taxon>
        <taxon>Coemansia</taxon>
    </lineage>
</organism>
<gene>
    <name evidence="1" type="primary">PEX2</name>
    <name evidence="1" type="ORF">IWQ57_005031</name>
</gene>
<reference evidence="1" key="1">
    <citation type="submission" date="2022-07" db="EMBL/GenBank/DDBJ databases">
        <title>Phylogenomic reconstructions and comparative analyses of Kickxellomycotina fungi.</title>
        <authorList>
            <person name="Reynolds N.K."/>
            <person name="Stajich J.E."/>
            <person name="Barry K."/>
            <person name="Grigoriev I.V."/>
            <person name="Crous P."/>
            <person name="Smith M.E."/>
        </authorList>
    </citation>
    <scope>NUCLEOTIDE SEQUENCE</scope>
    <source>
        <strain evidence="1">CBS 109366</strain>
    </source>
</reference>
<accession>A0ACC1JPZ5</accession>